<dbReference type="Pfam" id="PF00925">
    <property type="entry name" value="GTP_cyclohydro2"/>
    <property type="match status" value="1"/>
</dbReference>
<keyword evidence="8 11" id="KW-0342">GTP-binding</keyword>
<dbReference type="InterPro" id="IPR000926">
    <property type="entry name" value="RibA"/>
</dbReference>
<dbReference type="Gene3D" id="3.40.50.10990">
    <property type="entry name" value="GTP cyclohydrolase II"/>
    <property type="match status" value="1"/>
</dbReference>
<dbReference type="GO" id="GO:0009231">
    <property type="term" value="P:riboflavin biosynthetic process"/>
    <property type="evidence" value="ECO:0007669"/>
    <property type="project" value="UniProtKB-UniRule"/>
</dbReference>
<dbReference type="SUPFAM" id="SSF142695">
    <property type="entry name" value="RibA-like"/>
    <property type="match status" value="1"/>
</dbReference>
<feature type="domain" description="GTP cyclohydrolase II" evidence="12">
    <location>
        <begin position="198"/>
        <end position="364"/>
    </location>
</feature>
<dbReference type="NCBIfam" id="NF001591">
    <property type="entry name" value="PRK00393.1"/>
    <property type="match status" value="1"/>
</dbReference>
<comment type="catalytic activity">
    <reaction evidence="10 11">
        <text>GTP + 4 H2O = 2,5-diamino-6-hydroxy-4-(5-phosphoribosylamino)-pyrimidine + formate + 2 phosphate + 3 H(+)</text>
        <dbReference type="Rhea" id="RHEA:23704"/>
        <dbReference type="ChEBI" id="CHEBI:15377"/>
        <dbReference type="ChEBI" id="CHEBI:15378"/>
        <dbReference type="ChEBI" id="CHEBI:15740"/>
        <dbReference type="ChEBI" id="CHEBI:37565"/>
        <dbReference type="ChEBI" id="CHEBI:43474"/>
        <dbReference type="ChEBI" id="CHEBI:58614"/>
        <dbReference type="EC" id="3.5.4.25"/>
    </reaction>
</comment>
<name>A0A7X6GX51_9RHOB</name>
<feature type="binding site" evidence="11">
    <location>
        <position position="261"/>
    </location>
    <ligand>
        <name>Zn(2+)</name>
        <dbReference type="ChEBI" id="CHEBI:29105"/>
        <note>catalytic</note>
    </ligand>
</feature>
<evidence type="ECO:0000256" key="8">
    <source>
        <dbReference type="ARBA" id="ARBA00023134"/>
    </source>
</evidence>
<evidence type="ECO:0000256" key="6">
    <source>
        <dbReference type="ARBA" id="ARBA00022801"/>
    </source>
</evidence>
<feature type="binding site" evidence="11">
    <location>
        <position position="264"/>
    </location>
    <ligand>
        <name>GTP</name>
        <dbReference type="ChEBI" id="CHEBI:37565"/>
    </ligand>
</feature>
<comment type="caution">
    <text evidence="13">The sequence shown here is derived from an EMBL/GenBank/DDBJ whole genome shotgun (WGS) entry which is preliminary data.</text>
</comment>
<keyword evidence="7 11" id="KW-0862">Zinc</keyword>
<dbReference type="HAMAP" id="MF_00179">
    <property type="entry name" value="RibA"/>
    <property type="match status" value="1"/>
</dbReference>
<comment type="similarity">
    <text evidence="2">In the N-terminal section; belongs to the DHBP synthase family.</text>
</comment>
<dbReference type="GO" id="GO:0005829">
    <property type="term" value="C:cytosol"/>
    <property type="evidence" value="ECO:0007669"/>
    <property type="project" value="TreeGrafter"/>
</dbReference>
<dbReference type="UniPathway" id="UPA00275">
    <property type="reaction ID" value="UER00400"/>
</dbReference>
<dbReference type="CDD" id="cd00641">
    <property type="entry name" value="GTP_cyclohydro2"/>
    <property type="match status" value="1"/>
</dbReference>
<dbReference type="GO" id="GO:0003935">
    <property type="term" value="F:GTP cyclohydrolase II activity"/>
    <property type="evidence" value="ECO:0007669"/>
    <property type="project" value="UniProtKB-UniRule"/>
</dbReference>
<sequence>MLTSPLAASGSAIAVPDRPDQHVVTPALAPRGIERLHRIRGDLRLGLPVILQDGGDSVLVALVETVTDARYGAMTALGQPELVLTRRRAEALGALPPIQGDTLRLRVPAGADLAWLAAVAGQAGPDAPTGGASLPILQAGTALHRAAIEIAKTVQVVPAVLAVPLAGRDGGAVAALGLTAMALAEITGALDEARSQTRVSSARLPMDASAAGRVHVFRPDDGGAEHYAIEIGTPDLSGPVTVRLHSACFTGDVLGSLKCDCGPQLRGAMAAMAAGPGGVLLYLNQEGRGIGLANKMRAYALQDAGLDTVEANHWLGFEDDQRDFRIGAQILRRMGIGQVRLMTNNPAKVASLGAQGIEVVERVPLRVGRTAQNAHYLATKAAKSGHLL</sequence>
<feature type="binding site" evidence="11">
    <location>
        <position position="348"/>
    </location>
    <ligand>
        <name>GTP</name>
        <dbReference type="ChEBI" id="CHEBI:37565"/>
    </ligand>
</feature>
<comment type="function">
    <text evidence="9 11">Catalyzes the conversion of GTP to 2,5-diamino-6-ribosylamino-4(3H)-pyrimidinone 5'-phosphate (DARP), formate and pyrophosphate.</text>
</comment>
<evidence type="ECO:0000256" key="4">
    <source>
        <dbReference type="ARBA" id="ARBA00022723"/>
    </source>
</evidence>
<protein>
    <recommendedName>
        <fullName evidence="11">GTP cyclohydrolase-2</fullName>
        <ecNumber evidence="11">3.5.4.25</ecNumber>
    </recommendedName>
    <alternativeName>
        <fullName evidence="11">GTP cyclohydrolase II</fullName>
    </alternativeName>
</protein>
<comment type="cofactor">
    <cofactor evidence="11">
        <name>Zn(2+)</name>
        <dbReference type="ChEBI" id="CHEBI:29105"/>
    </cofactor>
    <text evidence="11">Binds 1 zinc ion per subunit.</text>
</comment>
<gene>
    <name evidence="11 13" type="primary">ribA</name>
    <name evidence="13" type="ORF">HCU73_05390</name>
</gene>
<feature type="active site" description="Nucleophile" evidence="11">
    <location>
        <position position="322"/>
    </location>
</feature>
<dbReference type="PANTHER" id="PTHR21327:SF18">
    <property type="entry name" value="3,4-DIHYDROXY-2-BUTANONE 4-PHOSPHATE SYNTHASE"/>
    <property type="match status" value="1"/>
</dbReference>
<evidence type="ECO:0000313" key="13">
    <source>
        <dbReference type="EMBL" id="NKX44015.1"/>
    </source>
</evidence>
<reference evidence="13 14" key="1">
    <citation type="submission" date="2020-04" db="EMBL/GenBank/DDBJ databases">
        <authorList>
            <person name="Yoon J."/>
        </authorList>
    </citation>
    <scope>NUCLEOTIDE SEQUENCE [LARGE SCALE GENOMIC DNA]</scope>
    <source>
        <strain evidence="13 14">KMU-115</strain>
    </source>
</reference>
<evidence type="ECO:0000256" key="2">
    <source>
        <dbReference type="ARBA" id="ARBA00005520"/>
    </source>
</evidence>
<dbReference type="InterPro" id="IPR036144">
    <property type="entry name" value="RibA-like_sf"/>
</dbReference>
<evidence type="ECO:0000256" key="10">
    <source>
        <dbReference type="ARBA" id="ARBA00049295"/>
    </source>
</evidence>
<evidence type="ECO:0000256" key="5">
    <source>
        <dbReference type="ARBA" id="ARBA00022741"/>
    </source>
</evidence>
<keyword evidence="6 11" id="KW-0378">Hydrolase</keyword>
<feature type="binding site" evidence="11">
    <location>
        <position position="343"/>
    </location>
    <ligand>
        <name>GTP</name>
        <dbReference type="ChEBI" id="CHEBI:37565"/>
    </ligand>
</feature>
<dbReference type="AlphaFoldDB" id="A0A7X6GX51"/>
<feature type="binding site" evidence="11">
    <location>
        <position position="259"/>
    </location>
    <ligand>
        <name>Zn(2+)</name>
        <dbReference type="ChEBI" id="CHEBI:29105"/>
        <note>catalytic</note>
    </ligand>
</feature>
<dbReference type="NCBIfam" id="TIGR00505">
    <property type="entry name" value="ribA"/>
    <property type="match status" value="1"/>
</dbReference>
<feature type="binding site" evidence="11">
    <location>
        <position position="248"/>
    </location>
    <ligand>
        <name>Zn(2+)</name>
        <dbReference type="ChEBI" id="CHEBI:29105"/>
        <note>catalytic</note>
    </ligand>
</feature>
<dbReference type="EC" id="3.5.4.25" evidence="11"/>
<proteinExistence type="inferred from homology"/>
<evidence type="ECO:0000256" key="1">
    <source>
        <dbReference type="ARBA" id="ARBA00004853"/>
    </source>
</evidence>
<evidence type="ECO:0000259" key="12">
    <source>
        <dbReference type="Pfam" id="PF00925"/>
    </source>
</evidence>
<dbReference type="InterPro" id="IPR032677">
    <property type="entry name" value="GTP_cyclohydro_II"/>
</dbReference>
<comment type="pathway">
    <text evidence="1 11">Cofactor biosynthesis; riboflavin biosynthesis; 5-amino-6-(D-ribitylamino)uracil from GTP: step 1/4.</text>
</comment>
<dbReference type="GO" id="GO:0005525">
    <property type="term" value="F:GTP binding"/>
    <property type="evidence" value="ECO:0007669"/>
    <property type="project" value="UniProtKB-KW"/>
</dbReference>
<evidence type="ECO:0000256" key="3">
    <source>
        <dbReference type="ARBA" id="ARBA00022619"/>
    </source>
</evidence>
<dbReference type="EMBL" id="JAAZQQ010000002">
    <property type="protein sequence ID" value="NKX44015.1"/>
    <property type="molecule type" value="Genomic_DNA"/>
</dbReference>
<dbReference type="GO" id="GO:0008270">
    <property type="term" value="F:zinc ion binding"/>
    <property type="evidence" value="ECO:0007669"/>
    <property type="project" value="UniProtKB-UniRule"/>
</dbReference>
<dbReference type="FunFam" id="3.40.50.10990:FF:000001">
    <property type="entry name" value="Riboflavin biosynthesis protein RibBA"/>
    <property type="match status" value="1"/>
</dbReference>
<organism evidence="13 14">
    <name type="scientific">Roseicyclus persicicus</name>
    <dbReference type="NCBI Taxonomy" id="2650661"/>
    <lineage>
        <taxon>Bacteria</taxon>
        <taxon>Pseudomonadati</taxon>
        <taxon>Pseudomonadota</taxon>
        <taxon>Alphaproteobacteria</taxon>
        <taxon>Rhodobacterales</taxon>
        <taxon>Roseobacteraceae</taxon>
        <taxon>Roseicyclus</taxon>
    </lineage>
</organism>
<keyword evidence="4 11" id="KW-0479">Metal-binding</keyword>
<evidence type="ECO:0000256" key="11">
    <source>
        <dbReference type="HAMAP-Rule" id="MF_00179"/>
    </source>
</evidence>
<feature type="binding site" evidence="11">
    <location>
        <begin position="243"/>
        <end position="247"/>
    </location>
    <ligand>
        <name>GTP</name>
        <dbReference type="ChEBI" id="CHEBI:37565"/>
    </ligand>
</feature>
<feature type="active site" description="Proton acceptor" evidence="11">
    <location>
        <position position="320"/>
    </location>
</feature>
<keyword evidence="3 11" id="KW-0686">Riboflavin biosynthesis</keyword>
<keyword evidence="5 11" id="KW-0547">Nucleotide-binding</keyword>
<feature type="binding site" evidence="11">
    <location>
        <position position="308"/>
    </location>
    <ligand>
        <name>GTP</name>
        <dbReference type="ChEBI" id="CHEBI:37565"/>
    </ligand>
</feature>
<feature type="binding site" evidence="11">
    <location>
        <begin position="286"/>
        <end position="288"/>
    </location>
    <ligand>
        <name>GTP</name>
        <dbReference type="ChEBI" id="CHEBI:37565"/>
    </ligand>
</feature>
<evidence type="ECO:0000256" key="9">
    <source>
        <dbReference type="ARBA" id="ARBA00043932"/>
    </source>
</evidence>
<comment type="similarity">
    <text evidence="11">Belongs to the GTP cyclohydrolase II family.</text>
</comment>
<evidence type="ECO:0000256" key="7">
    <source>
        <dbReference type="ARBA" id="ARBA00022833"/>
    </source>
</evidence>
<keyword evidence="14" id="KW-1185">Reference proteome</keyword>
<accession>A0A7X6GX51</accession>
<evidence type="ECO:0000313" key="14">
    <source>
        <dbReference type="Proteomes" id="UP000526408"/>
    </source>
</evidence>
<dbReference type="RefSeq" id="WP_168622419.1">
    <property type="nucleotide sequence ID" value="NZ_JAAZQQ010000002.1"/>
</dbReference>
<dbReference type="PANTHER" id="PTHR21327">
    <property type="entry name" value="GTP CYCLOHYDROLASE II-RELATED"/>
    <property type="match status" value="1"/>
</dbReference>
<dbReference type="Proteomes" id="UP000526408">
    <property type="component" value="Unassembled WGS sequence"/>
</dbReference>